<keyword evidence="3" id="KW-0238">DNA-binding</keyword>
<evidence type="ECO:0000256" key="1">
    <source>
        <dbReference type="ARBA" id="ARBA00008857"/>
    </source>
</evidence>
<keyword evidence="7" id="KW-1185">Reference proteome</keyword>
<dbReference type="Proteomes" id="UP001564626">
    <property type="component" value="Unassembled WGS sequence"/>
</dbReference>
<gene>
    <name evidence="6" type="ORF">AB8O55_14200</name>
</gene>
<evidence type="ECO:0000256" key="4">
    <source>
        <dbReference type="ARBA" id="ARBA00023172"/>
    </source>
</evidence>
<dbReference type="Pfam" id="PF00589">
    <property type="entry name" value="Phage_integrase"/>
    <property type="match status" value="1"/>
</dbReference>
<dbReference type="PANTHER" id="PTHR30629">
    <property type="entry name" value="PROPHAGE INTEGRASE"/>
    <property type="match status" value="1"/>
</dbReference>
<dbReference type="InterPro" id="IPR050808">
    <property type="entry name" value="Phage_Integrase"/>
</dbReference>
<feature type="domain" description="Tyr recombinase" evidence="5">
    <location>
        <begin position="180"/>
        <end position="376"/>
    </location>
</feature>
<protein>
    <submittedName>
        <fullName evidence="6">Tyrosine-type recombinase/integrase</fullName>
    </submittedName>
</protein>
<dbReference type="Gene3D" id="1.10.443.10">
    <property type="entry name" value="Intergrase catalytic core"/>
    <property type="match status" value="1"/>
</dbReference>
<proteinExistence type="inferred from homology"/>
<dbReference type="CDD" id="cd01189">
    <property type="entry name" value="INT_ICEBs1_C_like"/>
    <property type="match status" value="1"/>
</dbReference>
<organism evidence="6 7">
    <name type="scientific">Saccharopolyspora cebuensis</name>
    <dbReference type="NCBI Taxonomy" id="418759"/>
    <lineage>
        <taxon>Bacteria</taxon>
        <taxon>Bacillati</taxon>
        <taxon>Actinomycetota</taxon>
        <taxon>Actinomycetes</taxon>
        <taxon>Pseudonocardiales</taxon>
        <taxon>Pseudonocardiaceae</taxon>
        <taxon>Saccharopolyspora</taxon>
    </lineage>
</organism>
<evidence type="ECO:0000313" key="7">
    <source>
        <dbReference type="Proteomes" id="UP001564626"/>
    </source>
</evidence>
<dbReference type="InterPro" id="IPR010998">
    <property type="entry name" value="Integrase_recombinase_N"/>
</dbReference>
<evidence type="ECO:0000256" key="3">
    <source>
        <dbReference type="ARBA" id="ARBA00023125"/>
    </source>
</evidence>
<dbReference type="InterPro" id="IPR002104">
    <property type="entry name" value="Integrase_catalytic"/>
</dbReference>
<dbReference type="Gene3D" id="1.10.150.130">
    <property type="match status" value="1"/>
</dbReference>
<keyword evidence="4" id="KW-0233">DNA recombination</keyword>
<evidence type="ECO:0000313" key="6">
    <source>
        <dbReference type="EMBL" id="MEY8040553.1"/>
    </source>
</evidence>
<sequence>MGRPPLPLGTHGEIRCYQLGPKRWRARTKYRDYDGTVRDVERVGRSKTGAKENLRVAIRDRARAAVGEEITASTRVRVVAEMWLQELEESGKALRTKQTYRESWHRDLAPAVSELRVQEITVSLGTRVLRSIQDTAGTGSAKHAKVVLAGIMGIVLRHDVIETNPVREVVLGAVAKREKKERTVLDVGELPKLRALLGDDKKARRRDLPGVIDALSGLGCRIGELLALDWLKVDFERGTIAFEGTVIREKGVGLFVQPHTKSDAGMRTVTAPAWLIAALRERHAESECEWVFPTSTGTLRDPDNMRGFLREAVAGTAFEGLHPHAFRHLVATQLDAAGLSAREIADYLGHERVSMTQDVYMNRKATSPAAAAALASVRPES</sequence>
<keyword evidence="2" id="KW-0229">DNA integration</keyword>
<dbReference type="RefSeq" id="WP_369774897.1">
    <property type="nucleotide sequence ID" value="NZ_JBGEHV010000023.1"/>
</dbReference>
<evidence type="ECO:0000256" key="2">
    <source>
        <dbReference type="ARBA" id="ARBA00022908"/>
    </source>
</evidence>
<dbReference type="InterPro" id="IPR011010">
    <property type="entry name" value="DNA_brk_join_enz"/>
</dbReference>
<name>A0ABV4CJA6_9PSEU</name>
<accession>A0ABV4CJA6</accession>
<evidence type="ECO:0000259" key="5">
    <source>
        <dbReference type="PROSITE" id="PS51898"/>
    </source>
</evidence>
<comment type="caution">
    <text evidence="6">The sequence shown here is derived from an EMBL/GenBank/DDBJ whole genome shotgun (WGS) entry which is preliminary data.</text>
</comment>
<reference evidence="6 7" key="1">
    <citation type="submission" date="2024-08" db="EMBL/GenBank/DDBJ databases">
        <title>Genome mining of Saccharopolyspora cebuensis PGLac3 from Nigerian medicinal plant.</title>
        <authorList>
            <person name="Ezeobiora C.E."/>
            <person name="Igbokwe N.H."/>
            <person name="Amin D.H."/>
            <person name="Mendie U.E."/>
        </authorList>
    </citation>
    <scope>NUCLEOTIDE SEQUENCE [LARGE SCALE GENOMIC DNA]</scope>
    <source>
        <strain evidence="6 7">PGLac3</strain>
    </source>
</reference>
<dbReference type="EMBL" id="JBGEHV010000023">
    <property type="protein sequence ID" value="MEY8040553.1"/>
    <property type="molecule type" value="Genomic_DNA"/>
</dbReference>
<dbReference type="InterPro" id="IPR013762">
    <property type="entry name" value="Integrase-like_cat_sf"/>
</dbReference>
<comment type="similarity">
    <text evidence="1">Belongs to the 'phage' integrase family.</text>
</comment>
<dbReference type="PANTHER" id="PTHR30629:SF2">
    <property type="entry name" value="PROPHAGE INTEGRASE INTS-RELATED"/>
    <property type="match status" value="1"/>
</dbReference>
<dbReference type="SUPFAM" id="SSF56349">
    <property type="entry name" value="DNA breaking-rejoining enzymes"/>
    <property type="match status" value="1"/>
</dbReference>
<dbReference type="PROSITE" id="PS51898">
    <property type="entry name" value="TYR_RECOMBINASE"/>
    <property type="match status" value="1"/>
</dbReference>